<dbReference type="InterPro" id="IPR056924">
    <property type="entry name" value="SH3_Tf2-1"/>
</dbReference>
<evidence type="ECO:0000313" key="2">
    <source>
        <dbReference type="EMBL" id="VVC28255.1"/>
    </source>
</evidence>
<evidence type="ECO:0000313" key="3">
    <source>
        <dbReference type="Proteomes" id="UP000325440"/>
    </source>
</evidence>
<dbReference type="OrthoDB" id="10030726at2759"/>
<protein>
    <recommendedName>
        <fullName evidence="1">Tf2-1-like SH3-like domain-containing protein</fullName>
    </recommendedName>
</protein>
<name>A0A5E4M878_9HEMI</name>
<sequence length="127" mass="14964">MHGFEPYFPIDNKIIPTNIPYDIKKSLIELNKLRDKIPNLIKTAQNAQKIQHDKKHRLIKFQPGDSVLILFPFNEVGKSQKLAPRYKGPFKIIDKINDLNYKVELTLNNKTTNDIIHVRRMKPYINR</sequence>
<reference evidence="2 3" key="1">
    <citation type="submission" date="2019-08" db="EMBL/GenBank/DDBJ databases">
        <authorList>
            <person name="Alioto T."/>
            <person name="Alioto T."/>
            <person name="Gomez Garrido J."/>
        </authorList>
    </citation>
    <scope>NUCLEOTIDE SEQUENCE [LARGE SCALE GENOMIC DNA]</scope>
</reference>
<dbReference type="Pfam" id="PF24626">
    <property type="entry name" value="SH3_Tf2-1"/>
    <property type="match status" value="1"/>
</dbReference>
<dbReference type="AlphaFoldDB" id="A0A5E4M878"/>
<evidence type="ECO:0000259" key="1">
    <source>
        <dbReference type="Pfam" id="PF24626"/>
    </source>
</evidence>
<feature type="domain" description="Tf2-1-like SH3-like" evidence="1">
    <location>
        <begin position="76"/>
        <end position="124"/>
    </location>
</feature>
<organism evidence="2 3">
    <name type="scientific">Cinara cedri</name>
    <dbReference type="NCBI Taxonomy" id="506608"/>
    <lineage>
        <taxon>Eukaryota</taxon>
        <taxon>Metazoa</taxon>
        <taxon>Ecdysozoa</taxon>
        <taxon>Arthropoda</taxon>
        <taxon>Hexapoda</taxon>
        <taxon>Insecta</taxon>
        <taxon>Pterygota</taxon>
        <taxon>Neoptera</taxon>
        <taxon>Paraneoptera</taxon>
        <taxon>Hemiptera</taxon>
        <taxon>Sternorrhyncha</taxon>
        <taxon>Aphidomorpha</taxon>
        <taxon>Aphidoidea</taxon>
        <taxon>Aphididae</taxon>
        <taxon>Lachninae</taxon>
        <taxon>Cinara</taxon>
    </lineage>
</organism>
<proteinExistence type="predicted"/>
<dbReference type="Proteomes" id="UP000325440">
    <property type="component" value="Unassembled WGS sequence"/>
</dbReference>
<accession>A0A5E4M878</accession>
<keyword evidence="3" id="KW-1185">Reference proteome</keyword>
<gene>
    <name evidence="2" type="ORF">CINCED_3A025945</name>
</gene>
<dbReference type="EMBL" id="CABPRJ010000479">
    <property type="protein sequence ID" value="VVC28255.1"/>
    <property type="molecule type" value="Genomic_DNA"/>
</dbReference>